<sequence>MRSYAIGDIHGHLDQLLAAHDRIAADRRATGDDTAPVVHVGDLVDRGPDCRGVVEHLRAGIDSGENWVVLKGNHDRMFLGFLDDLKHHDPGLRSDLGWLHPRLGGGATLESYGVREAASRPLAPVHAEAVELVPAEHRAFIEALPTFYRRGEVVFVHAGIRPGIAVEDQTETDLLWIREPFLSDRSDHGALVVHGHTAIDMATHYGNRLNLDSGVAYGGPLTAVVIEDRTAHALTPQGRMLLTPML</sequence>
<dbReference type="PANTHER" id="PTHR42850">
    <property type="entry name" value="METALLOPHOSPHOESTERASE"/>
    <property type="match status" value="1"/>
</dbReference>
<dbReference type="GO" id="GO:0008803">
    <property type="term" value="F:bis(5'-nucleosyl)-tetraphosphatase (symmetrical) activity"/>
    <property type="evidence" value="ECO:0007669"/>
    <property type="project" value="TreeGrafter"/>
</dbReference>
<protein>
    <submittedName>
        <fullName evidence="2">Serine/threonine protein phosphatase</fullName>
    </submittedName>
</protein>
<gene>
    <name evidence="2" type="ORF">C5F48_05165</name>
</gene>
<reference evidence="2 3" key="1">
    <citation type="submission" date="2018-03" db="EMBL/GenBank/DDBJ databases">
        <title>Cereibacter changlensis.</title>
        <authorList>
            <person name="Meyer T.E."/>
            <person name="Miller S."/>
            <person name="Lodha T."/>
            <person name="Gandham S."/>
            <person name="Chintalapati S."/>
            <person name="Chintalapati V.R."/>
        </authorList>
    </citation>
    <scope>NUCLEOTIDE SEQUENCE [LARGE SCALE GENOMIC DNA]</scope>
    <source>
        <strain evidence="2 3">JA139</strain>
    </source>
</reference>
<dbReference type="InterPro" id="IPR029052">
    <property type="entry name" value="Metallo-depent_PP-like"/>
</dbReference>
<dbReference type="InterPro" id="IPR050126">
    <property type="entry name" value="Ap4A_hydrolase"/>
</dbReference>
<feature type="domain" description="Calcineurin-like phosphoesterase" evidence="1">
    <location>
        <begin position="1"/>
        <end position="205"/>
    </location>
</feature>
<dbReference type="Proteomes" id="UP000241010">
    <property type="component" value="Unassembled WGS sequence"/>
</dbReference>
<dbReference type="EMBL" id="PZKG01000014">
    <property type="protein sequence ID" value="PTE22860.1"/>
    <property type="molecule type" value="Genomic_DNA"/>
</dbReference>
<dbReference type="InterPro" id="IPR004843">
    <property type="entry name" value="Calcineurin-like_PHP"/>
</dbReference>
<evidence type="ECO:0000313" key="3">
    <source>
        <dbReference type="Proteomes" id="UP000241010"/>
    </source>
</evidence>
<proteinExistence type="predicted"/>
<dbReference type="GO" id="GO:0016791">
    <property type="term" value="F:phosphatase activity"/>
    <property type="evidence" value="ECO:0007669"/>
    <property type="project" value="TreeGrafter"/>
</dbReference>
<dbReference type="PANTHER" id="PTHR42850:SF4">
    <property type="entry name" value="ZINC-DEPENDENT ENDOPOLYPHOSPHATASE"/>
    <property type="match status" value="1"/>
</dbReference>
<comment type="caution">
    <text evidence="2">The sequence shown here is derived from an EMBL/GenBank/DDBJ whole genome shotgun (WGS) entry which is preliminary data.</text>
</comment>
<dbReference type="Gene3D" id="3.60.21.10">
    <property type="match status" value="1"/>
</dbReference>
<organism evidence="2 3">
    <name type="scientific">Cereibacter changlensis JA139</name>
    <dbReference type="NCBI Taxonomy" id="1188249"/>
    <lineage>
        <taxon>Bacteria</taxon>
        <taxon>Pseudomonadati</taxon>
        <taxon>Pseudomonadota</taxon>
        <taxon>Alphaproteobacteria</taxon>
        <taxon>Rhodobacterales</taxon>
        <taxon>Paracoccaceae</taxon>
        <taxon>Cereibacter</taxon>
    </lineage>
</organism>
<dbReference type="Pfam" id="PF00149">
    <property type="entry name" value="Metallophos"/>
    <property type="match status" value="1"/>
</dbReference>
<dbReference type="SUPFAM" id="SSF56300">
    <property type="entry name" value="Metallo-dependent phosphatases"/>
    <property type="match status" value="1"/>
</dbReference>
<evidence type="ECO:0000259" key="1">
    <source>
        <dbReference type="Pfam" id="PF00149"/>
    </source>
</evidence>
<dbReference type="GO" id="GO:0110154">
    <property type="term" value="P:RNA decapping"/>
    <property type="evidence" value="ECO:0007669"/>
    <property type="project" value="TreeGrafter"/>
</dbReference>
<dbReference type="GO" id="GO:0005737">
    <property type="term" value="C:cytoplasm"/>
    <property type="evidence" value="ECO:0007669"/>
    <property type="project" value="TreeGrafter"/>
</dbReference>
<dbReference type="OrthoDB" id="9807890at2"/>
<dbReference type="AlphaFoldDB" id="A0A2T4JY66"/>
<evidence type="ECO:0000313" key="2">
    <source>
        <dbReference type="EMBL" id="PTE22860.1"/>
    </source>
</evidence>
<keyword evidence="3" id="KW-1185">Reference proteome</keyword>
<name>A0A2T4JY66_9RHOB</name>
<dbReference type="RefSeq" id="WP_107662856.1">
    <property type="nucleotide sequence ID" value="NZ_PZKG01000014.1"/>
</dbReference>
<accession>A0A2T4JY66</accession>
<dbReference type="CDD" id="cd00144">
    <property type="entry name" value="MPP_PPP_family"/>
    <property type="match status" value="1"/>
</dbReference>